<dbReference type="InterPro" id="IPR003447">
    <property type="entry name" value="FEMABX"/>
</dbReference>
<proteinExistence type="predicted"/>
<sequence>MLTIRYYRSSDRNIWDNYVKNHPNGTLYHLSGWKNVIEETYGHKSYYLMALANSNNPSNPTNHNNRIVGILPLIHMKHFLFGNKLVSMPFFDMGGILADDEETEKALLTEAIQLGQKLKVKNIELRHTQPLTWLADSSKLKANSSNNSPISYGLSAMNCAFQTRSHKVRMLLPLPDSSEELWKSFKSKLRSQIRRPQKEGLKAQLGGPELLNDFYYVFTIN</sequence>
<evidence type="ECO:0000313" key="1">
    <source>
        <dbReference type="EMBL" id="HDN84296.1"/>
    </source>
</evidence>
<organism evidence="1">
    <name type="scientific">Aerophobetes bacterium</name>
    <dbReference type="NCBI Taxonomy" id="2030807"/>
    <lineage>
        <taxon>Bacteria</taxon>
        <taxon>Candidatus Aerophobota</taxon>
    </lineage>
</organism>
<dbReference type="Gene3D" id="3.40.630.30">
    <property type="match status" value="2"/>
</dbReference>
<dbReference type="SUPFAM" id="SSF55729">
    <property type="entry name" value="Acyl-CoA N-acyltransferases (Nat)"/>
    <property type="match status" value="1"/>
</dbReference>
<dbReference type="EMBL" id="DRBC01000052">
    <property type="protein sequence ID" value="HDN84296.1"/>
    <property type="molecule type" value="Genomic_DNA"/>
</dbReference>
<dbReference type="AlphaFoldDB" id="A0A7V0N041"/>
<dbReference type="Proteomes" id="UP000885660">
    <property type="component" value="Unassembled WGS sequence"/>
</dbReference>
<name>A0A7V0N041_UNCAE</name>
<dbReference type="PROSITE" id="PS51191">
    <property type="entry name" value="FEMABX"/>
    <property type="match status" value="1"/>
</dbReference>
<dbReference type="GO" id="GO:0044038">
    <property type="term" value="P:cell wall macromolecule biosynthetic process"/>
    <property type="evidence" value="ECO:0007669"/>
    <property type="project" value="InterPro"/>
</dbReference>
<feature type="non-terminal residue" evidence="1">
    <location>
        <position position="221"/>
    </location>
</feature>
<comment type="caution">
    <text evidence="1">The sequence shown here is derived from an EMBL/GenBank/DDBJ whole genome shotgun (WGS) entry which is preliminary data.</text>
</comment>
<gene>
    <name evidence="1" type="ORF">ENG47_00890</name>
</gene>
<dbReference type="InterPro" id="IPR016181">
    <property type="entry name" value="Acyl_CoA_acyltransferase"/>
</dbReference>
<protein>
    <submittedName>
        <fullName evidence="1">Peptidoglycan bridge formation glycyltransferase FemA/FemB family protein</fullName>
    </submittedName>
</protein>
<accession>A0A7V0N041</accession>
<reference evidence="1" key="1">
    <citation type="journal article" date="2020" name="mSystems">
        <title>Genome- and Community-Level Interaction Insights into Carbon Utilization and Element Cycling Functions of Hydrothermarchaeota in Hydrothermal Sediment.</title>
        <authorList>
            <person name="Zhou Z."/>
            <person name="Liu Y."/>
            <person name="Xu W."/>
            <person name="Pan J."/>
            <person name="Luo Z.H."/>
            <person name="Li M."/>
        </authorList>
    </citation>
    <scope>NUCLEOTIDE SEQUENCE [LARGE SCALE GENOMIC DNA]</scope>
    <source>
        <strain evidence="1">HyVt-219</strain>
    </source>
</reference>
<dbReference type="GO" id="GO:0016755">
    <property type="term" value="F:aminoacyltransferase activity"/>
    <property type="evidence" value="ECO:0007669"/>
    <property type="project" value="InterPro"/>
</dbReference>